<dbReference type="EMBL" id="MK689364">
    <property type="protein sequence ID" value="QBZ70645.1"/>
    <property type="molecule type" value="Genomic_DNA"/>
</dbReference>
<evidence type="ECO:0000313" key="1">
    <source>
        <dbReference type="EMBL" id="QBZ70645.1"/>
    </source>
</evidence>
<proteinExistence type="predicted"/>
<keyword evidence="2" id="KW-1185">Reference proteome</keyword>
<accession>A0A4D6DWF8</accession>
<organism evidence="1 2">
    <name type="scientific">Edwardsiella phage pEt-SU</name>
    <dbReference type="NCBI Taxonomy" id="2562142"/>
    <lineage>
        <taxon>Viruses</taxon>
        <taxon>Duplodnaviria</taxon>
        <taxon>Heunggongvirae</taxon>
        <taxon>Uroviricota</taxon>
        <taxon>Caudoviricetes</taxon>
        <taxon>Chimalliviridae</taxon>
        <taxon>Petsuvirus</taxon>
        <taxon>Petsuvirus pEtSU</taxon>
    </lineage>
</organism>
<reference evidence="1 2" key="1">
    <citation type="submission" date="2019-03" db="EMBL/GenBank/DDBJ databases">
        <authorList>
            <person name="Kim S.G."/>
            <person name="Park S.C."/>
        </authorList>
    </citation>
    <scope>NUCLEOTIDE SEQUENCE [LARGE SCALE GENOMIC DNA]</scope>
</reference>
<name>A0A4D6DWF8_9CAUD</name>
<evidence type="ECO:0000313" key="2">
    <source>
        <dbReference type="Proteomes" id="UP000297195"/>
    </source>
</evidence>
<sequence>MDPQVLKRTAKARGGFTKELFDWHKRDMDRIIPHLQLSFSNMFRSLKEKGYHFDGIEPVCPLEFFNSITRSSSSGTKDFEIAKNSFFGIKINNHFVDPITGVHSELKCPLMFLPYTNNHGDIFTRNSTYSLQYVLSERGPSVDGGREKTIFIRVLGYKFKVTKEIHTFNRVYRNGMNIGTSAINMTLPANRFYNSRNDRKITSKKVPIPLLAWYVFGKYGFTHCMREFAECEFMIDTMDTLVDICPKDEGWEIYANTASIHPKAFDRPKGTPLLEEPAIAIKSRNKGGEISNLALQYAAGLLFMFGVFSHELDVRRLDDINYWRWIIGRCSIRLPNKTAPDVYLRQMNEHFSSVEEYADDITIDKYNKFDIEVRDTYELLNYLMMNYSNLIKLYDPADMLHKELASMEFLVDFLIHQANDFKFMIRNKSNITPKIINRELDAHFRLFNADKSVRENNTILEQTGTDNPFIDYGAGIILQTKSTVNRGPGKKKEEFDANHPGSMIHASQPFVVSYQYASKPNPDGRGMLQPRVYLVQGRYTSLRPEDRDLYESVKHRLKNRESFGTPQVLKGGGKAE</sequence>
<dbReference type="Proteomes" id="UP000297195">
    <property type="component" value="Segment"/>
</dbReference>
<gene>
    <name evidence="1" type="ORF">pETSU_064</name>
</gene>
<protein>
    <submittedName>
        <fullName evidence="1">Putative RNA polymerase beta' subunit</fullName>
    </submittedName>
</protein>